<comment type="similarity">
    <text evidence="1 5">Belongs to the pyrroline-5-carboxylate reductase family.</text>
</comment>
<comment type="catalytic activity">
    <reaction evidence="5">
        <text>L-proline + NADP(+) = (S)-1-pyrroline-5-carboxylate + NADPH + 2 H(+)</text>
        <dbReference type="Rhea" id="RHEA:14109"/>
        <dbReference type="ChEBI" id="CHEBI:15378"/>
        <dbReference type="ChEBI" id="CHEBI:17388"/>
        <dbReference type="ChEBI" id="CHEBI:57783"/>
        <dbReference type="ChEBI" id="CHEBI:58349"/>
        <dbReference type="ChEBI" id="CHEBI:60039"/>
        <dbReference type="EC" id="1.5.1.2"/>
    </reaction>
</comment>
<evidence type="ECO:0000259" key="6">
    <source>
        <dbReference type="Pfam" id="PF03807"/>
    </source>
</evidence>
<dbReference type="AlphaFoldDB" id="A0A0R2JR43"/>
<dbReference type="SUPFAM" id="SSF48179">
    <property type="entry name" value="6-phosphogluconate dehydrogenase C-terminal domain-like"/>
    <property type="match status" value="1"/>
</dbReference>
<keyword evidence="4 5" id="KW-0560">Oxidoreductase</keyword>
<dbReference type="HAMAP" id="MF_01925">
    <property type="entry name" value="P5C_reductase"/>
    <property type="match status" value="1"/>
</dbReference>
<dbReference type="GO" id="GO:0004735">
    <property type="term" value="F:pyrroline-5-carboxylate reductase activity"/>
    <property type="evidence" value="ECO:0007669"/>
    <property type="project" value="UniProtKB-UniRule"/>
</dbReference>
<gene>
    <name evidence="5" type="primary">proC</name>
    <name evidence="8" type="ORF">IV67_GL001762</name>
</gene>
<keyword evidence="5" id="KW-0963">Cytoplasm</keyword>
<dbReference type="InterPro" id="IPR036291">
    <property type="entry name" value="NAD(P)-bd_dom_sf"/>
</dbReference>
<comment type="caution">
    <text evidence="8">The sequence shown here is derived from an EMBL/GenBank/DDBJ whole genome shotgun (WGS) entry which is preliminary data.</text>
</comment>
<evidence type="ECO:0000256" key="5">
    <source>
        <dbReference type="HAMAP-Rule" id="MF_01925"/>
    </source>
</evidence>
<evidence type="ECO:0000256" key="3">
    <source>
        <dbReference type="ARBA" id="ARBA00022857"/>
    </source>
</evidence>
<dbReference type="PATRIC" id="fig|1620.3.peg.1798"/>
<dbReference type="UniPathway" id="UPA00098">
    <property type="reaction ID" value="UER00361"/>
</dbReference>
<evidence type="ECO:0000313" key="9">
    <source>
        <dbReference type="Proteomes" id="UP000051673"/>
    </source>
</evidence>
<dbReference type="Pfam" id="PF03807">
    <property type="entry name" value="F420_oxidored"/>
    <property type="match status" value="1"/>
</dbReference>
<dbReference type="Gene3D" id="1.10.3730.10">
    <property type="entry name" value="ProC C-terminal domain-like"/>
    <property type="match status" value="1"/>
</dbReference>
<dbReference type="InterPro" id="IPR008927">
    <property type="entry name" value="6-PGluconate_DH-like_C_sf"/>
</dbReference>
<dbReference type="Gene3D" id="3.40.50.720">
    <property type="entry name" value="NAD(P)-binding Rossmann-like Domain"/>
    <property type="match status" value="1"/>
</dbReference>
<evidence type="ECO:0000313" key="8">
    <source>
        <dbReference type="EMBL" id="KRN77404.1"/>
    </source>
</evidence>
<evidence type="ECO:0000256" key="2">
    <source>
        <dbReference type="ARBA" id="ARBA00022650"/>
    </source>
</evidence>
<dbReference type="Pfam" id="PF14748">
    <property type="entry name" value="P5CR_dimer"/>
    <property type="match status" value="1"/>
</dbReference>
<dbReference type="GO" id="GO:0055129">
    <property type="term" value="P:L-proline biosynthetic process"/>
    <property type="evidence" value="ECO:0007669"/>
    <property type="project" value="UniProtKB-UniRule"/>
</dbReference>
<proteinExistence type="inferred from homology"/>
<dbReference type="InterPro" id="IPR000304">
    <property type="entry name" value="Pyrroline-COOH_reductase"/>
</dbReference>
<comment type="pathway">
    <text evidence="5">Amino-acid biosynthesis; L-proline biosynthesis; L-proline from L-glutamate 5-semialdehyde: step 1/1.</text>
</comment>
<dbReference type="PANTHER" id="PTHR11645">
    <property type="entry name" value="PYRROLINE-5-CARBOXYLATE REDUCTASE"/>
    <property type="match status" value="1"/>
</dbReference>
<organism evidence="8 9">
    <name type="scientific">Weissella minor</name>
    <dbReference type="NCBI Taxonomy" id="1620"/>
    <lineage>
        <taxon>Bacteria</taxon>
        <taxon>Bacillati</taxon>
        <taxon>Bacillota</taxon>
        <taxon>Bacilli</taxon>
        <taxon>Lactobacillales</taxon>
        <taxon>Lactobacillaceae</taxon>
        <taxon>Weissella</taxon>
    </lineage>
</organism>
<evidence type="ECO:0000256" key="1">
    <source>
        <dbReference type="ARBA" id="ARBA00005525"/>
    </source>
</evidence>
<dbReference type="PIRSF" id="PIRSF000193">
    <property type="entry name" value="Pyrrol-5-carb_rd"/>
    <property type="match status" value="1"/>
</dbReference>
<sequence>MLTIGFVGSGQIAQAMIKGWTGNSEIEQLVYSKNQATKVADAFGIEARRSVLELWQDSDIVILAVPETGLRALAPQLQMAAMVKPSVIVTSVVDGVDFETLHQLLGEKLMITRALPNINVAVREGYTGLAFESDIDEEVKGAIAMLFLELGRADEYAEHQFGAVSALASAGPAYVASFADVLAHAAIENDIDIERAVWMVEQTLFGTATRMKKMQESPKMVEQAAAPTDSAAKAGLDALAASEFTASIKAAIQTARNVSEKNN</sequence>
<reference evidence="8 9" key="1">
    <citation type="journal article" date="2015" name="Genome Announc.">
        <title>Expanding the biotechnology potential of lactobacilli through comparative genomics of 213 strains and associated genera.</title>
        <authorList>
            <person name="Sun Z."/>
            <person name="Harris H.M."/>
            <person name="McCann A."/>
            <person name="Guo C."/>
            <person name="Argimon S."/>
            <person name="Zhang W."/>
            <person name="Yang X."/>
            <person name="Jeffery I.B."/>
            <person name="Cooney J.C."/>
            <person name="Kagawa T.F."/>
            <person name="Liu W."/>
            <person name="Song Y."/>
            <person name="Salvetti E."/>
            <person name="Wrobel A."/>
            <person name="Rasinkangas P."/>
            <person name="Parkhill J."/>
            <person name="Rea M.C."/>
            <person name="O'Sullivan O."/>
            <person name="Ritari J."/>
            <person name="Douillard F.P."/>
            <person name="Paul Ross R."/>
            <person name="Yang R."/>
            <person name="Briner A.E."/>
            <person name="Felis G.E."/>
            <person name="de Vos W.M."/>
            <person name="Barrangou R."/>
            <person name="Klaenhammer T.R."/>
            <person name="Caufield P.W."/>
            <person name="Cui Y."/>
            <person name="Zhang H."/>
            <person name="O'Toole P.W."/>
        </authorList>
    </citation>
    <scope>NUCLEOTIDE SEQUENCE [LARGE SCALE GENOMIC DNA]</scope>
    <source>
        <strain evidence="8 9">DSM 20014</strain>
    </source>
</reference>
<name>A0A0R2JR43_9LACO</name>
<dbReference type="PANTHER" id="PTHR11645:SF0">
    <property type="entry name" value="PYRROLINE-5-CARBOXYLATE REDUCTASE 3"/>
    <property type="match status" value="1"/>
</dbReference>
<dbReference type="InterPro" id="IPR029036">
    <property type="entry name" value="P5CR_dimer"/>
</dbReference>
<comment type="subcellular location">
    <subcellularLocation>
        <location evidence="5">Cytoplasm</location>
    </subcellularLocation>
</comment>
<dbReference type="GO" id="GO:0005737">
    <property type="term" value="C:cytoplasm"/>
    <property type="evidence" value="ECO:0007669"/>
    <property type="project" value="UniProtKB-SubCell"/>
</dbReference>
<keyword evidence="2 5" id="KW-0641">Proline biosynthesis</keyword>
<comment type="function">
    <text evidence="5">Catalyzes the reduction of 1-pyrroline-5-carboxylate (PCA) to L-proline.</text>
</comment>
<keyword evidence="3 5" id="KW-0521">NADP</keyword>
<keyword evidence="5" id="KW-0028">Amino-acid biosynthesis</keyword>
<feature type="domain" description="Pyrroline-5-carboxylate reductase catalytic N-terminal" evidence="6">
    <location>
        <begin position="3"/>
        <end position="88"/>
    </location>
</feature>
<dbReference type="STRING" id="1620.IV67_GL001762"/>
<evidence type="ECO:0000256" key="4">
    <source>
        <dbReference type="ARBA" id="ARBA00023002"/>
    </source>
</evidence>
<feature type="domain" description="Pyrroline-5-carboxylate reductase dimerisation" evidence="7">
    <location>
        <begin position="158"/>
        <end position="260"/>
    </location>
</feature>
<dbReference type="EC" id="1.5.1.2" evidence="5"/>
<dbReference type="InterPro" id="IPR028939">
    <property type="entry name" value="P5C_Rdtase_cat_N"/>
</dbReference>
<evidence type="ECO:0000259" key="7">
    <source>
        <dbReference type="Pfam" id="PF14748"/>
    </source>
</evidence>
<dbReference type="EMBL" id="JQCD01000021">
    <property type="protein sequence ID" value="KRN77404.1"/>
    <property type="molecule type" value="Genomic_DNA"/>
</dbReference>
<dbReference type="OrthoDB" id="9805754at2"/>
<protein>
    <recommendedName>
        <fullName evidence="5">Pyrroline-5-carboxylate reductase</fullName>
        <shortName evidence="5">P5C reductase</shortName>
        <shortName evidence="5">P5CR</shortName>
        <ecNumber evidence="5">1.5.1.2</ecNumber>
    </recommendedName>
    <alternativeName>
        <fullName evidence="5">PCA reductase</fullName>
    </alternativeName>
</protein>
<dbReference type="Proteomes" id="UP000051673">
    <property type="component" value="Unassembled WGS sequence"/>
</dbReference>
<accession>A0A0R2JR43</accession>
<dbReference type="SUPFAM" id="SSF51735">
    <property type="entry name" value="NAD(P)-binding Rossmann-fold domains"/>
    <property type="match status" value="1"/>
</dbReference>
<keyword evidence="9" id="KW-1185">Reference proteome</keyword>
<comment type="catalytic activity">
    <reaction evidence="5">
        <text>L-proline + NAD(+) = (S)-1-pyrroline-5-carboxylate + NADH + 2 H(+)</text>
        <dbReference type="Rhea" id="RHEA:14105"/>
        <dbReference type="ChEBI" id="CHEBI:15378"/>
        <dbReference type="ChEBI" id="CHEBI:17388"/>
        <dbReference type="ChEBI" id="CHEBI:57540"/>
        <dbReference type="ChEBI" id="CHEBI:57945"/>
        <dbReference type="ChEBI" id="CHEBI:60039"/>
        <dbReference type="EC" id="1.5.1.2"/>
    </reaction>
</comment>